<feature type="domain" description="LysR substrate-binding" evidence="2">
    <location>
        <begin position="44"/>
        <end position="184"/>
    </location>
</feature>
<dbReference type="PANTHER" id="PTHR30537:SF31">
    <property type="entry name" value="TRANSCRIPTIONAL REGULATOR, LYSR FAMILY"/>
    <property type="match status" value="1"/>
</dbReference>
<feature type="non-terminal residue" evidence="3">
    <location>
        <position position="1"/>
    </location>
</feature>
<evidence type="ECO:0000256" key="1">
    <source>
        <dbReference type="ARBA" id="ARBA00009437"/>
    </source>
</evidence>
<proteinExistence type="inferred from homology"/>
<keyword evidence="4" id="KW-1185">Reference proteome</keyword>
<reference evidence="4" key="1">
    <citation type="journal article" date="2019" name="Int. J. Syst. Evol. Microbiol.">
        <title>The Global Catalogue of Microorganisms (GCM) 10K type strain sequencing project: providing services to taxonomists for standard genome sequencing and annotation.</title>
        <authorList>
            <consortium name="The Broad Institute Genomics Platform"/>
            <consortium name="The Broad Institute Genome Sequencing Center for Infectious Disease"/>
            <person name="Wu L."/>
            <person name="Ma J."/>
        </authorList>
    </citation>
    <scope>NUCLEOTIDE SEQUENCE [LARGE SCALE GENOMIC DNA]</scope>
    <source>
        <strain evidence="4">NBRC 103632</strain>
    </source>
</reference>
<dbReference type="Pfam" id="PF03466">
    <property type="entry name" value="LysR_substrate"/>
    <property type="match status" value="1"/>
</dbReference>
<organism evidence="3 4">
    <name type="scientific">Sphingobium tyrosinilyticum</name>
    <dbReference type="NCBI Taxonomy" id="2715436"/>
    <lineage>
        <taxon>Bacteria</taxon>
        <taxon>Pseudomonadati</taxon>
        <taxon>Pseudomonadota</taxon>
        <taxon>Alphaproteobacteria</taxon>
        <taxon>Sphingomonadales</taxon>
        <taxon>Sphingomonadaceae</taxon>
        <taxon>Sphingobium</taxon>
    </lineage>
</organism>
<dbReference type="Gene3D" id="3.40.190.290">
    <property type="match status" value="1"/>
</dbReference>
<accession>A0ABV9EWS9</accession>
<dbReference type="InterPro" id="IPR058163">
    <property type="entry name" value="LysR-type_TF_proteobact-type"/>
</dbReference>
<dbReference type="InterPro" id="IPR005119">
    <property type="entry name" value="LysR_subst-bd"/>
</dbReference>
<evidence type="ECO:0000313" key="4">
    <source>
        <dbReference type="Proteomes" id="UP001595957"/>
    </source>
</evidence>
<dbReference type="SUPFAM" id="SSF53850">
    <property type="entry name" value="Periplasmic binding protein-like II"/>
    <property type="match status" value="1"/>
</dbReference>
<dbReference type="RefSeq" id="WP_380803596.1">
    <property type="nucleotide sequence ID" value="NZ_JBHSFZ010000011.1"/>
</dbReference>
<comment type="similarity">
    <text evidence="1">Belongs to the LysR transcriptional regulatory family.</text>
</comment>
<dbReference type="PANTHER" id="PTHR30537">
    <property type="entry name" value="HTH-TYPE TRANSCRIPTIONAL REGULATOR"/>
    <property type="match status" value="1"/>
</dbReference>
<dbReference type="EMBL" id="JBHSFZ010000011">
    <property type="protein sequence ID" value="MFC4594101.1"/>
    <property type="molecule type" value="Genomic_DNA"/>
</dbReference>
<sequence>AAIHTWAASAHSRSKPRWHNEIGDRRKTVTSPDLTSRVRSAFTSDAGLTMRSLGISTRILVASPQIASQIASVEQLATLPALATNDADDDLEWHLESEDGGKKSIRVEPRFGCEDMAAVRDAAINGLGVAILPDHVCHGALLAGRLVRVLPAWRGLQGIVHLVFTTRRGLPPAVRALIDHLAAGFPAAHAIGQAAFAAI</sequence>
<name>A0ABV9EWS9_9SPHN</name>
<evidence type="ECO:0000259" key="2">
    <source>
        <dbReference type="Pfam" id="PF03466"/>
    </source>
</evidence>
<comment type="caution">
    <text evidence="3">The sequence shown here is derived from an EMBL/GenBank/DDBJ whole genome shotgun (WGS) entry which is preliminary data.</text>
</comment>
<evidence type="ECO:0000313" key="3">
    <source>
        <dbReference type="EMBL" id="MFC4594101.1"/>
    </source>
</evidence>
<protein>
    <submittedName>
        <fullName evidence="3">LysR substrate-binding domain-containing protein</fullName>
    </submittedName>
</protein>
<gene>
    <name evidence="3" type="ORF">ACFO3E_07840</name>
</gene>
<dbReference type="Proteomes" id="UP001595957">
    <property type="component" value="Unassembled WGS sequence"/>
</dbReference>